<evidence type="ECO:0000313" key="6">
    <source>
        <dbReference type="Proteomes" id="UP001595974"/>
    </source>
</evidence>
<sequence length="537" mass="57578">MARRSTLRRFAALLLSFALAAIIHASPASAREAADGDAAPAPADALANTPAPRVLTLDLTRDANDIWDRIRRGFGMPDLDSPLVAEQQLFYLNRPAFLKQVFARGGRYLYYIVDELERRGMPTELALLPMVESSYNPLAYSRAHASGLWQFIPSTGKHYNLTQDHWVDERRNVITSTNAALDYLQTIYEMHGDWHLALASYNWGEGAVKRALQRNIDDGRPAEYQHLRMPDETRNYVPKLQAIKNIVSQPELFHIELPYVANEMQFVTVDAPPGIDLGTAARHADMPLDEFLALNPGFNRPAITTPGHTFVVPADRASRFEARLAETLRSGSAWRTHTVEPGERLDAIAEQYGLTVAQLRQLNGLGSQGGVGAGHALLVPDGIDPAGALEASRLLPFAGAAVRQQGLKLGSAAESGGSSGRDPQLRFNASKASPIGLSSARTTTRIEAGKPGRGARAGKAANKAQDRQAAGRKPAGSRVERSGSGAKKASGTRAAAPKAGAPRPAARNDAASRTGSAPAKGKATPAATKGKPARPAR</sequence>
<dbReference type="InterPro" id="IPR036779">
    <property type="entry name" value="LysM_dom_sf"/>
</dbReference>
<dbReference type="PROSITE" id="PS51782">
    <property type="entry name" value="LYSM"/>
    <property type="match status" value="1"/>
</dbReference>
<proteinExistence type="inferred from homology"/>
<feature type="domain" description="LysM" evidence="4">
    <location>
        <begin position="335"/>
        <end position="379"/>
    </location>
</feature>
<dbReference type="CDD" id="cd00118">
    <property type="entry name" value="LysM"/>
    <property type="match status" value="1"/>
</dbReference>
<dbReference type="SMART" id="SM00257">
    <property type="entry name" value="LysM"/>
    <property type="match status" value="1"/>
</dbReference>
<dbReference type="RefSeq" id="WP_096447255.1">
    <property type="nucleotide sequence ID" value="NZ_JBHSOG010000051.1"/>
</dbReference>
<dbReference type="PANTHER" id="PTHR37423:SF2">
    <property type="entry name" value="MEMBRANE-BOUND LYTIC MUREIN TRANSGLYCOSYLASE C"/>
    <property type="match status" value="1"/>
</dbReference>
<name>A0ABW1ATS1_9RHOO</name>
<dbReference type="Gene3D" id="3.10.350.10">
    <property type="entry name" value="LysM domain"/>
    <property type="match status" value="1"/>
</dbReference>
<dbReference type="SUPFAM" id="SSF53955">
    <property type="entry name" value="Lysozyme-like"/>
    <property type="match status" value="1"/>
</dbReference>
<dbReference type="InterPro" id="IPR008258">
    <property type="entry name" value="Transglycosylase_SLT_dom_1"/>
</dbReference>
<dbReference type="Gene3D" id="1.10.530.10">
    <property type="match status" value="1"/>
</dbReference>
<gene>
    <name evidence="5" type="ORF">ACFPTN_14220</name>
</gene>
<evidence type="ECO:0000259" key="4">
    <source>
        <dbReference type="PROSITE" id="PS51782"/>
    </source>
</evidence>
<accession>A0ABW1ATS1</accession>
<keyword evidence="6" id="KW-1185">Reference proteome</keyword>
<feature type="compositionally biased region" description="Low complexity" evidence="2">
    <location>
        <begin position="517"/>
        <end position="530"/>
    </location>
</feature>
<dbReference type="PANTHER" id="PTHR37423">
    <property type="entry name" value="SOLUBLE LYTIC MUREIN TRANSGLYCOSYLASE-RELATED"/>
    <property type="match status" value="1"/>
</dbReference>
<dbReference type="InterPro" id="IPR023346">
    <property type="entry name" value="Lysozyme-like_dom_sf"/>
</dbReference>
<dbReference type="SUPFAM" id="SSF54106">
    <property type="entry name" value="LysM domain"/>
    <property type="match status" value="1"/>
</dbReference>
<evidence type="ECO:0000256" key="1">
    <source>
        <dbReference type="ARBA" id="ARBA00007734"/>
    </source>
</evidence>
<dbReference type="Proteomes" id="UP001595974">
    <property type="component" value="Unassembled WGS sequence"/>
</dbReference>
<evidence type="ECO:0000256" key="2">
    <source>
        <dbReference type="SAM" id="MobiDB-lite"/>
    </source>
</evidence>
<reference evidence="6" key="1">
    <citation type="journal article" date="2019" name="Int. J. Syst. Evol. Microbiol.">
        <title>The Global Catalogue of Microorganisms (GCM) 10K type strain sequencing project: providing services to taxonomists for standard genome sequencing and annotation.</title>
        <authorList>
            <consortium name="The Broad Institute Genomics Platform"/>
            <consortium name="The Broad Institute Genome Sequencing Center for Infectious Disease"/>
            <person name="Wu L."/>
            <person name="Ma J."/>
        </authorList>
    </citation>
    <scope>NUCLEOTIDE SEQUENCE [LARGE SCALE GENOMIC DNA]</scope>
    <source>
        <strain evidence="6">SHR3</strain>
    </source>
</reference>
<organism evidence="5 6">
    <name type="scientific">Thauera sinica</name>
    <dbReference type="NCBI Taxonomy" id="2665146"/>
    <lineage>
        <taxon>Bacteria</taxon>
        <taxon>Pseudomonadati</taxon>
        <taxon>Pseudomonadota</taxon>
        <taxon>Betaproteobacteria</taxon>
        <taxon>Rhodocyclales</taxon>
        <taxon>Zoogloeaceae</taxon>
        <taxon>Thauera</taxon>
    </lineage>
</organism>
<dbReference type="Pfam" id="PF01464">
    <property type="entry name" value="SLT"/>
    <property type="match status" value="1"/>
</dbReference>
<feature type="region of interest" description="Disordered" evidence="2">
    <location>
        <begin position="411"/>
        <end position="537"/>
    </location>
</feature>
<evidence type="ECO:0000313" key="5">
    <source>
        <dbReference type="EMBL" id="MFC5770532.1"/>
    </source>
</evidence>
<comment type="caution">
    <text evidence="5">The sequence shown here is derived from an EMBL/GenBank/DDBJ whole genome shotgun (WGS) entry which is preliminary data.</text>
</comment>
<dbReference type="InterPro" id="IPR018392">
    <property type="entry name" value="LysM"/>
</dbReference>
<dbReference type="InterPro" id="IPR000189">
    <property type="entry name" value="Transglyc_AS"/>
</dbReference>
<feature type="compositionally biased region" description="Low complexity" evidence="2">
    <location>
        <begin position="493"/>
        <end position="507"/>
    </location>
</feature>
<keyword evidence="3" id="KW-0732">Signal</keyword>
<dbReference type="Pfam" id="PF01476">
    <property type="entry name" value="LysM"/>
    <property type="match status" value="1"/>
</dbReference>
<feature type="chain" id="PRO_5047382555" evidence="3">
    <location>
        <begin position="31"/>
        <end position="537"/>
    </location>
</feature>
<dbReference type="PROSITE" id="PS00922">
    <property type="entry name" value="TRANSGLYCOSYLASE"/>
    <property type="match status" value="1"/>
</dbReference>
<comment type="similarity">
    <text evidence="1">Belongs to the transglycosylase Slt family.</text>
</comment>
<evidence type="ECO:0000256" key="3">
    <source>
        <dbReference type="SAM" id="SignalP"/>
    </source>
</evidence>
<feature type="signal peptide" evidence="3">
    <location>
        <begin position="1"/>
        <end position="30"/>
    </location>
</feature>
<dbReference type="EMBL" id="JBHSOG010000051">
    <property type="protein sequence ID" value="MFC5770532.1"/>
    <property type="molecule type" value="Genomic_DNA"/>
</dbReference>
<dbReference type="CDD" id="cd16894">
    <property type="entry name" value="MltD-like"/>
    <property type="match status" value="1"/>
</dbReference>
<protein>
    <submittedName>
        <fullName evidence="5">Transglycosylase SLT domain-containing protein</fullName>
    </submittedName>
</protein>